<dbReference type="EMBL" id="JAATIP010000172">
    <property type="protein sequence ID" value="KAF4363747.1"/>
    <property type="molecule type" value="Genomic_DNA"/>
</dbReference>
<keyword evidence="4" id="KW-1185">Reference proteome</keyword>
<evidence type="ECO:0000313" key="2">
    <source>
        <dbReference type="EMBL" id="KAF4394006.1"/>
    </source>
</evidence>
<dbReference type="Proteomes" id="UP000525078">
    <property type="component" value="Unassembled WGS sequence"/>
</dbReference>
<dbReference type="AlphaFoldDB" id="A0A7J6HFC5"/>
<proteinExistence type="predicted"/>
<sequence>MQFLIIAMLSLCFFFFEISLSLDAILYASSLFSVTGTDLISLQIYRVCV</sequence>
<protein>
    <submittedName>
        <fullName evidence="2">Uncharacterized protein</fullName>
    </submittedName>
</protein>
<reference evidence="3 4" key="1">
    <citation type="journal article" date="2020" name="bioRxiv">
        <title>Sequence and annotation of 42 cannabis genomes reveals extensive copy number variation in cannabinoid synthesis and pathogen resistance genes.</title>
        <authorList>
            <person name="Mckernan K.J."/>
            <person name="Helbert Y."/>
            <person name="Kane L.T."/>
            <person name="Ebling H."/>
            <person name="Zhang L."/>
            <person name="Liu B."/>
            <person name="Eaton Z."/>
            <person name="Mclaughlin S."/>
            <person name="Kingan S."/>
            <person name="Baybayan P."/>
            <person name="Concepcion G."/>
            <person name="Jordan M."/>
            <person name="Riva A."/>
            <person name="Barbazuk W."/>
            <person name="Harkins T."/>
        </authorList>
    </citation>
    <scope>NUCLEOTIDE SEQUENCE [LARGE SCALE GENOMIC DNA]</scope>
    <source>
        <strain evidence="3 4">cv. Jamaican Lion 4</strain>
        <strain evidence="2">Father</strain>
        <strain evidence="1">Mother</strain>
        <tissue evidence="2">Leaf</tissue>
    </source>
</reference>
<evidence type="ECO:0000313" key="3">
    <source>
        <dbReference type="Proteomes" id="UP000525078"/>
    </source>
</evidence>
<comment type="caution">
    <text evidence="2">The sequence shown here is derived from an EMBL/GenBank/DDBJ whole genome shotgun (WGS) entry which is preliminary data.</text>
</comment>
<dbReference type="EMBL" id="JAATIQ010000047">
    <property type="protein sequence ID" value="KAF4394006.1"/>
    <property type="molecule type" value="Genomic_DNA"/>
</dbReference>
<organism evidence="2 4">
    <name type="scientific">Cannabis sativa</name>
    <name type="common">Hemp</name>
    <name type="synonym">Marijuana</name>
    <dbReference type="NCBI Taxonomy" id="3483"/>
    <lineage>
        <taxon>Eukaryota</taxon>
        <taxon>Viridiplantae</taxon>
        <taxon>Streptophyta</taxon>
        <taxon>Embryophyta</taxon>
        <taxon>Tracheophyta</taxon>
        <taxon>Spermatophyta</taxon>
        <taxon>Magnoliopsida</taxon>
        <taxon>eudicotyledons</taxon>
        <taxon>Gunneridae</taxon>
        <taxon>Pentapetalae</taxon>
        <taxon>rosids</taxon>
        <taxon>fabids</taxon>
        <taxon>Rosales</taxon>
        <taxon>Cannabaceae</taxon>
        <taxon>Cannabis</taxon>
    </lineage>
</organism>
<evidence type="ECO:0000313" key="1">
    <source>
        <dbReference type="EMBL" id="KAF4363747.1"/>
    </source>
</evidence>
<dbReference type="Proteomes" id="UP000583929">
    <property type="component" value="Unassembled WGS sequence"/>
</dbReference>
<name>A0A7J6HFC5_CANSA</name>
<evidence type="ECO:0000313" key="4">
    <source>
        <dbReference type="Proteomes" id="UP000583929"/>
    </source>
</evidence>
<accession>A0A7J6HFC5</accession>
<gene>
    <name evidence="1" type="ORF">F8388_000412</name>
    <name evidence="2" type="ORF">G4B88_025975</name>
</gene>